<reference evidence="2" key="1">
    <citation type="submission" date="2017-01" db="EMBL/GenBank/DDBJ databases">
        <title>Comparative genomics of anhydrobiosis in the tardigrade Hypsibius dujardini.</title>
        <authorList>
            <person name="Yoshida Y."/>
            <person name="Koutsovoulos G."/>
            <person name="Laetsch D."/>
            <person name="Stevens L."/>
            <person name="Kumar S."/>
            <person name="Horikawa D."/>
            <person name="Ishino K."/>
            <person name="Komine S."/>
            <person name="Tomita M."/>
            <person name="Blaxter M."/>
            <person name="Arakawa K."/>
        </authorList>
    </citation>
    <scope>NUCLEOTIDE SEQUENCE [LARGE SCALE GENOMIC DNA]</scope>
    <source>
        <strain evidence="2">Z151</strain>
    </source>
</reference>
<comment type="caution">
    <text evidence="1">The sequence shown here is derived from an EMBL/GenBank/DDBJ whole genome shotgun (WGS) entry which is preliminary data.</text>
</comment>
<evidence type="ECO:0000313" key="2">
    <source>
        <dbReference type="Proteomes" id="UP000192578"/>
    </source>
</evidence>
<organism evidence="1 2">
    <name type="scientific">Hypsibius exemplaris</name>
    <name type="common">Freshwater tardigrade</name>
    <dbReference type="NCBI Taxonomy" id="2072580"/>
    <lineage>
        <taxon>Eukaryota</taxon>
        <taxon>Metazoa</taxon>
        <taxon>Ecdysozoa</taxon>
        <taxon>Tardigrada</taxon>
        <taxon>Eutardigrada</taxon>
        <taxon>Parachela</taxon>
        <taxon>Hypsibioidea</taxon>
        <taxon>Hypsibiidae</taxon>
        <taxon>Hypsibius</taxon>
    </lineage>
</organism>
<accession>A0A9X6RMA6</accession>
<evidence type="ECO:0000313" key="1">
    <source>
        <dbReference type="EMBL" id="OWA52461.1"/>
    </source>
</evidence>
<sequence length="440" mass="50063">MDFPDFFCLGEIYFGPVEEFKYENRDENTATKTSAGKKPGLAQSRAALRCVAQFLQRKLVDESISHSDLEQRVMSCTTQLLTVVGTCQRSLQQEDTFSLRALVDTLMRSQSDEKFLLRKALASGFALFEDLQWSYFDVSGGDLEGKMEIACCMLDHHQANLSAKSLRRFISDVLVDFTTDLSSAILFFLIRCLQSNRRDDVLDVFDHLPWEQLSTYLASSSARTYQNDFAILLNGLIDYSEDMPHLQIAPARLELFKHLSEWILSAQSINQPPISIVGFATVDLLNPTSCSCRLWRKPLLLILKSICICLRSESERCLNEAICCLKNFLQKPCAIHTDHTLDRSLCAVFGNDDDELCCALLCCLHLHLICSSTTATTKIESIPAPEAAFDDLLELISHDHFVLLSWYLCRKANEQFYREFILHFLGCIMPARLVSIRRRF</sequence>
<proteinExistence type="predicted"/>
<dbReference type="AlphaFoldDB" id="A0A9X6RMA6"/>
<dbReference type="Proteomes" id="UP000192578">
    <property type="component" value="Unassembled WGS sequence"/>
</dbReference>
<protein>
    <submittedName>
        <fullName evidence="1">Uncharacterized protein</fullName>
    </submittedName>
</protein>
<keyword evidence="2" id="KW-1185">Reference proteome</keyword>
<name>A0A9X6RMA6_HYPEX</name>
<gene>
    <name evidence="1" type="ORF">BV898_16914</name>
</gene>
<dbReference type="EMBL" id="MTYJ01000269">
    <property type="protein sequence ID" value="OWA52461.1"/>
    <property type="molecule type" value="Genomic_DNA"/>
</dbReference>